<keyword evidence="1" id="KW-1133">Transmembrane helix</keyword>
<accession>A0A845L1Z1</accession>
<dbReference type="Proteomes" id="UP000463470">
    <property type="component" value="Unassembled WGS sequence"/>
</dbReference>
<evidence type="ECO:0000313" key="2">
    <source>
        <dbReference type="EMBL" id="MZP30557.1"/>
    </source>
</evidence>
<proteinExistence type="predicted"/>
<organism evidence="2 3">
    <name type="scientific">Heliomicrobium undosum</name>
    <dbReference type="NCBI Taxonomy" id="121734"/>
    <lineage>
        <taxon>Bacteria</taxon>
        <taxon>Bacillati</taxon>
        <taxon>Bacillota</taxon>
        <taxon>Clostridia</taxon>
        <taxon>Eubacteriales</taxon>
        <taxon>Heliobacteriaceae</taxon>
        <taxon>Heliomicrobium</taxon>
    </lineage>
</organism>
<dbReference type="EMBL" id="WXEY01000015">
    <property type="protein sequence ID" value="MZP30557.1"/>
    <property type="molecule type" value="Genomic_DNA"/>
</dbReference>
<evidence type="ECO:0000313" key="3">
    <source>
        <dbReference type="Proteomes" id="UP000463470"/>
    </source>
</evidence>
<gene>
    <name evidence="2" type="ORF">GTO91_12620</name>
</gene>
<keyword evidence="1" id="KW-0472">Membrane</keyword>
<keyword evidence="1" id="KW-0812">Transmembrane</keyword>
<sequence length="123" mass="13230">MGGAKIWIPVAFATFIWLLTAIIALSASVSLTALLIRSFSAAFVVGALTFAIVYYLDSILKDHADEKNSSRPGAEAPKGKLVDVQVPSMNPFVPGQIDADLDRLLADDPSRAAEIVRKMQLDD</sequence>
<dbReference type="RefSeq" id="WP_161259080.1">
    <property type="nucleotide sequence ID" value="NZ_WXEY01000015.1"/>
</dbReference>
<name>A0A845L1Z1_9FIRM</name>
<feature type="transmembrane region" description="Helical" evidence="1">
    <location>
        <begin position="6"/>
        <end position="27"/>
    </location>
</feature>
<evidence type="ECO:0000256" key="1">
    <source>
        <dbReference type="SAM" id="Phobius"/>
    </source>
</evidence>
<keyword evidence="3" id="KW-1185">Reference proteome</keyword>
<protein>
    <submittedName>
        <fullName evidence="2">Uncharacterized protein</fullName>
    </submittedName>
</protein>
<dbReference type="OrthoDB" id="2083382at2"/>
<dbReference type="AlphaFoldDB" id="A0A845L1Z1"/>
<comment type="caution">
    <text evidence="2">The sequence shown here is derived from an EMBL/GenBank/DDBJ whole genome shotgun (WGS) entry which is preliminary data.</text>
</comment>
<reference evidence="2 3" key="1">
    <citation type="submission" date="2020-01" db="EMBL/GenBank/DDBJ databases">
        <title>Whole-genome sequence of Heliobacterium undosum DSM 13378.</title>
        <authorList>
            <person name="Kyndt J.A."/>
            <person name="Meyer T.E."/>
        </authorList>
    </citation>
    <scope>NUCLEOTIDE SEQUENCE [LARGE SCALE GENOMIC DNA]</scope>
    <source>
        <strain evidence="2 3">DSM 13378</strain>
    </source>
</reference>
<feature type="transmembrane region" description="Helical" evidence="1">
    <location>
        <begin position="34"/>
        <end position="56"/>
    </location>
</feature>